<dbReference type="PANTHER" id="PTHR45722:SF2">
    <property type="entry name" value="LARGE RIBOSOMAL SUBUNIT PROTEIN UL29-RELATED"/>
    <property type="match status" value="1"/>
</dbReference>
<dbReference type="InterPro" id="IPR001854">
    <property type="entry name" value="Ribosomal_uL29"/>
</dbReference>
<evidence type="ECO:0000256" key="6">
    <source>
        <dbReference type="SAM" id="Coils"/>
    </source>
</evidence>
<dbReference type="Gene3D" id="1.10.287.310">
    <property type="match status" value="1"/>
</dbReference>
<dbReference type="AlphaFoldDB" id="A0A1I7SDD8"/>
<dbReference type="FunFam" id="6.10.250.3450:FF:000001">
    <property type="entry name" value="60S ribosomal protein L35"/>
    <property type="match status" value="1"/>
</dbReference>
<dbReference type="WBParaSite" id="BXY_1104300.1">
    <property type="protein sequence ID" value="BXY_1104300.1"/>
    <property type="gene ID" value="BXY_1104300"/>
</dbReference>
<dbReference type="HAMAP" id="MF_00374">
    <property type="entry name" value="Ribosomal_uL29"/>
    <property type="match status" value="1"/>
</dbReference>
<evidence type="ECO:0000313" key="8">
    <source>
        <dbReference type="WBParaSite" id="BXY_1104300.1"/>
    </source>
</evidence>
<accession>A0A1I7SDD8</accession>
<dbReference type="Proteomes" id="UP000095284">
    <property type="component" value="Unplaced"/>
</dbReference>
<name>A0A1I7SDD8_BURXY</name>
<feature type="coiled-coil region" evidence="6">
    <location>
        <begin position="51"/>
        <end position="81"/>
    </location>
</feature>
<keyword evidence="6" id="KW-0175">Coiled coil</keyword>
<evidence type="ECO:0000256" key="5">
    <source>
        <dbReference type="ARBA" id="ARBA00035334"/>
    </source>
</evidence>
<protein>
    <recommendedName>
        <fullName evidence="4">Large ribosomal subunit protein uL29</fullName>
    </recommendedName>
    <alternativeName>
        <fullName evidence="5">60S ribosomal protein L35</fullName>
    </alternativeName>
</protein>
<evidence type="ECO:0000313" key="7">
    <source>
        <dbReference type="Proteomes" id="UP000095284"/>
    </source>
</evidence>
<dbReference type="GO" id="GO:0003729">
    <property type="term" value="F:mRNA binding"/>
    <property type="evidence" value="ECO:0007669"/>
    <property type="project" value="TreeGrafter"/>
</dbReference>
<dbReference type="Gene3D" id="6.10.250.3450">
    <property type="match status" value="1"/>
</dbReference>
<dbReference type="GO" id="GO:0006412">
    <property type="term" value="P:translation"/>
    <property type="evidence" value="ECO:0007669"/>
    <property type="project" value="InterPro"/>
</dbReference>
<dbReference type="PROSITE" id="PS00579">
    <property type="entry name" value="RIBOSOMAL_L29"/>
    <property type="match status" value="1"/>
</dbReference>
<reference evidence="8" key="1">
    <citation type="submission" date="2016-11" db="UniProtKB">
        <authorList>
            <consortium name="WormBaseParasite"/>
        </authorList>
    </citation>
    <scope>IDENTIFICATION</scope>
</reference>
<proteinExistence type="inferred from homology"/>
<dbReference type="PANTHER" id="PTHR45722">
    <property type="entry name" value="60S RIBOSOMAL PROTEIN L35"/>
    <property type="match status" value="1"/>
</dbReference>
<dbReference type="FunFam" id="1.10.287.310:FF:000002">
    <property type="entry name" value="60S ribosomal protein L35"/>
    <property type="match status" value="1"/>
</dbReference>
<dbReference type="NCBIfam" id="TIGR00012">
    <property type="entry name" value="L29"/>
    <property type="match status" value="1"/>
</dbReference>
<comment type="similarity">
    <text evidence="1">Belongs to the universal ribosomal protein uL29 family.</text>
</comment>
<evidence type="ECO:0000256" key="2">
    <source>
        <dbReference type="ARBA" id="ARBA00022980"/>
    </source>
</evidence>
<keyword evidence="3" id="KW-0687">Ribonucleoprotein</keyword>
<dbReference type="SUPFAM" id="SSF46561">
    <property type="entry name" value="Ribosomal protein L29 (L29p)"/>
    <property type="match status" value="1"/>
</dbReference>
<dbReference type="GO" id="GO:0022625">
    <property type="term" value="C:cytosolic large ribosomal subunit"/>
    <property type="evidence" value="ECO:0007669"/>
    <property type="project" value="InterPro"/>
</dbReference>
<dbReference type="InterPro" id="IPR045059">
    <property type="entry name" value="Ribosomal_uL29_euk"/>
</dbReference>
<dbReference type="InterPro" id="IPR036049">
    <property type="entry name" value="Ribosomal_uL29_sf"/>
</dbReference>
<dbReference type="Pfam" id="PF00831">
    <property type="entry name" value="Ribosomal_L29"/>
    <property type="match status" value="1"/>
</dbReference>
<keyword evidence="2" id="KW-0689">Ribosomal protein</keyword>
<evidence type="ECO:0000256" key="4">
    <source>
        <dbReference type="ARBA" id="ARBA00035204"/>
    </source>
</evidence>
<dbReference type="eggNOG" id="KOG3436">
    <property type="taxonomic scope" value="Eukaryota"/>
</dbReference>
<dbReference type="GO" id="GO:0003735">
    <property type="term" value="F:structural constituent of ribosome"/>
    <property type="evidence" value="ECO:0007669"/>
    <property type="project" value="InterPro"/>
</dbReference>
<evidence type="ECO:0000256" key="3">
    <source>
        <dbReference type="ARBA" id="ARBA00023274"/>
    </source>
</evidence>
<sequence>MPLLSRVPSFIFTSTCRLVRKGLKKEYKSCPCVSPRKQVRSKKYGLDMSKAKATELRGKKKEELLQVLEEQKNELANILVSKVTAGPTSKLAKINVIRKNIARVLTVVNQSQRENLRKLYKNKKYVPKDLRHKKTRALRRALTKHELSLRTHKQHVKATTVPKRLYALKA</sequence>
<dbReference type="CDD" id="cd00427">
    <property type="entry name" value="Ribosomal_L29_HIP"/>
    <property type="match status" value="1"/>
</dbReference>
<dbReference type="GO" id="GO:0000463">
    <property type="term" value="P:maturation of LSU-rRNA from tricistronic rRNA transcript (SSU-rRNA, 5.8S rRNA, LSU-rRNA)"/>
    <property type="evidence" value="ECO:0007669"/>
    <property type="project" value="InterPro"/>
</dbReference>
<dbReference type="InterPro" id="IPR018254">
    <property type="entry name" value="Ribosomal_uL29_CS"/>
</dbReference>
<evidence type="ECO:0000256" key="1">
    <source>
        <dbReference type="ARBA" id="ARBA00009254"/>
    </source>
</evidence>
<organism evidence="7 8">
    <name type="scientific">Bursaphelenchus xylophilus</name>
    <name type="common">Pinewood nematode worm</name>
    <name type="synonym">Aphelenchoides xylophilus</name>
    <dbReference type="NCBI Taxonomy" id="6326"/>
    <lineage>
        <taxon>Eukaryota</taxon>
        <taxon>Metazoa</taxon>
        <taxon>Ecdysozoa</taxon>
        <taxon>Nematoda</taxon>
        <taxon>Chromadorea</taxon>
        <taxon>Rhabditida</taxon>
        <taxon>Tylenchina</taxon>
        <taxon>Tylenchomorpha</taxon>
        <taxon>Aphelenchoidea</taxon>
        <taxon>Aphelenchoididae</taxon>
        <taxon>Bursaphelenchus</taxon>
    </lineage>
</organism>